<feature type="domain" description="DUF7730" evidence="1">
    <location>
        <begin position="45"/>
        <end position="150"/>
    </location>
</feature>
<sequence length="285" mass="32512">MRNLVPEHLAHVAKGERCSCFLKMTTIPDGSMKGKVIIEVLPAVESRLFDLPPELRERIYRVILVRSRPVILSTSRTQKCRIRVVSGMNFRSEDHHTYQKWDKEKGKWNFYSASWIDLIRVNKQIHREAAPIAYGANTFTQNGSIALTHFVPLIGSAIHHLATIDFGAKCTWSNIKDTLVELRTATGLRKLIFHETMLFGPLKLKIDKLDPAARARDLKRAARKVSTTLRVLLPGLQEAYKASGRTWMAADVPVLQSDERWAGEMGSKDAQEFMEMVRKLNEKYL</sequence>
<evidence type="ECO:0000313" key="2">
    <source>
        <dbReference type="EMBL" id="KJX96400.1"/>
    </source>
</evidence>
<dbReference type="EMBL" id="LAFY01000624">
    <property type="protein sequence ID" value="KJX96400.1"/>
    <property type="molecule type" value="Genomic_DNA"/>
</dbReference>
<proteinExistence type="predicted"/>
<dbReference type="OrthoDB" id="62952at2759"/>
<protein>
    <recommendedName>
        <fullName evidence="1">DUF7730 domain-containing protein</fullName>
    </recommendedName>
</protein>
<accession>A0A0F4GJN6</accession>
<evidence type="ECO:0000313" key="3">
    <source>
        <dbReference type="Proteomes" id="UP000033647"/>
    </source>
</evidence>
<keyword evidence="3" id="KW-1185">Reference proteome</keyword>
<dbReference type="AlphaFoldDB" id="A0A0F4GJN6"/>
<dbReference type="Pfam" id="PF24864">
    <property type="entry name" value="DUF7730"/>
    <property type="match status" value="1"/>
</dbReference>
<evidence type="ECO:0000259" key="1">
    <source>
        <dbReference type="Pfam" id="PF24864"/>
    </source>
</evidence>
<dbReference type="InterPro" id="IPR038883">
    <property type="entry name" value="AN11006-like"/>
</dbReference>
<dbReference type="Proteomes" id="UP000033647">
    <property type="component" value="Unassembled WGS sequence"/>
</dbReference>
<dbReference type="InterPro" id="IPR056632">
    <property type="entry name" value="DUF7730"/>
</dbReference>
<organism evidence="2 3">
    <name type="scientific">Zymoseptoria brevis</name>
    <dbReference type="NCBI Taxonomy" id="1047168"/>
    <lineage>
        <taxon>Eukaryota</taxon>
        <taxon>Fungi</taxon>
        <taxon>Dikarya</taxon>
        <taxon>Ascomycota</taxon>
        <taxon>Pezizomycotina</taxon>
        <taxon>Dothideomycetes</taxon>
        <taxon>Dothideomycetidae</taxon>
        <taxon>Mycosphaerellales</taxon>
        <taxon>Mycosphaerellaceae</taxon>
        <taxon>Zymoseptoria</taxon>
    </lineage>
</organism>
<name>A0A0F4GJN6_9PEZI</name>
<dbReference type="PANTHER" id="PTHR42085">
    <property type="entry name" value="F-BOX DOMAIN-CONTAINING PROTEIN"/>
    <property type="match status" value="1"/>
</dbReference>
<dbReference type="PANTHER" id="PTHR42085:SF2">
    <property type="entry name" value="F-BOX DOMAIN-CONTAINING PROTEIN"/>
    <property type="match status" value="1"/>
</dbReference>
<comment type="caution">
    <text evidence="2">The sequence shown here is derived from an EMBL/GenBank/DDBJ whole genome shotgun (WGS) entry which is preliminary data.</text>
</comment>
<gene>
    <name evidence="2" type="ORF">TI39_contig632g00004</name>
</gene>
<reference evidence="2 3" key="1">
    <citation type="submission" date="2015-03" db="EMBL/GenBank/DDBJ databases">
        <title>RNA-seq based gene annotation and comparative genomics of four Zymoseptoria species reveal species-specific pathogenicity related genes and transposable element activity.</title>
        <authorList>
            <person name="Grandaubert J."/>
            <person name="Bhattacharyya A."/>
            <person name="Stukenbrock E.H."/>
        </authorList>
    </citation>
    <scope>NUCLEOTIDE SEQUENCE [LARGE SCALE GENOMIC DNA]</scope>
    <source>
        <strain evidence="2 3">Zb18110</strain>
    </source>
</reference>